<dbReference type="OrthoDB" id="9815002at2"/>
<dbReference type="InterPro" id="IPR008258">
    <property type="entry name" value="Transglycosylase_SLT_dom_1"/>
</dbReference>
<organism evidence="4 5">
    <name type="scientific">Micavibrio aeruginosavorus EPB</name>
    <dbReference type="NCBI Taxonomy" id="349215"/>
    <lineage>
        <taxon>Bacteria</taxon>
        <taxon>Pseudomonadati</taxon>
        <taxon>Bdellovibrionota</taxon>
        <taxon>Bdellovibrionia</taxon>
        <taxon>Bdellovibrionales</taxon>
        <taxon>Pseudobdellovibrionaceae</taxon>
        <taxon>Micavibrio</taxon>
    </lineage>
</organism>
<evidence type="ECO:0000313" key="5">
    <source>
        <dbReference type="Proteomes" id="UP000011932"/>
    </source>
</evidence>
<evidence type="ECO:0000256" key="1">
    <source>
        <dbReference type="ARBA" id="ARBA00007734"/>
    </source>
</evidence>
<dbReference type="KEGG" id="man:A11S_1887"/>
<dbReference type="GO" id="GO:0008933">
    <property type="term" value="F:peptidoglycan lytic transglycosylase activity"/>
    <property type="evidence" value="ECO:0007669"/>
    <property type="project" value="InterPro"/>
</dbReference>
<gene>
    <name evidence="4" type="ORF">A11S_1887</name>
</gene>
<dbReference type="PANTHER" id="PTHR37423">
    <property type="entry name" value="SOLUBLE LYTIC MUREIN TRANSGLYCOSYLASE-RELATED"/>
    <property type="match status" value="1"/>
</dbReference>
<dbReference type="GO" id="GO:0000270">
    <property type="term" value="P:peptidoglycan metabolic process"/>
    <property type="evidence" value="ECO:0007669"/>
    <property type="project" value="InterPro"/>
</dbReference>
<protein>
    <submittedName>
        <fullName evidence="4">Lytic transglycosylase, catalytic</fullName>
    </submittedName>
</protein>
<accession>M4VZS1</accession>
<feature type="domain" description="Transglycosylase SLT" evidence="3">
    <location>
        <begin position="587"/>
        <end position="691"/>
    </location>
</feature>
<dbReference type="STRING" id="349215.A11S_1887"/>
<dbReference type="HOGENOM" id="CLU_020668_0_0_5"/>
<dbReference type="GO" id="GO:0004553">
    <property type="term" value="F:hydrolase activity, hydrolyzing O-glycosyl compounds"/>
    <property type="evidence" value="ECO:0007669"/>
    <property type="project" value="InterPro"/>
</dbReference>
<proteinExistence type="inferred from homology"/>
<dbReference type="EMBL" id="CP003538">
    <property type="protein sequence ID" value="AGH98689.1"/>
    <property type="molecule type" value="Genomic_DNA"/>
</dbReference>
<dbReference type="Pfam" id="PF01464">
    <property type="entry name" value="SLT"/>
    <property type="match status" value="1"/>
</dbReference>
<evidence type="ECO:0000256" key="2">
    <source>
        <dbReference type="ARBA" id="ARBA00022729"/>
    </source>
</evidence>
<name>M4VZS1_9BACT</name>
<evidence type="ECO:0000259" key="3">
    <source>
        <dbReference type="Pfam" id="PF01464"/>
    </source>
</evidence>
<dbReference type="InterPro" id="IPR008939">
    <property type="entry name" value="Lytic_TGlycosylase_superhlx_U"/>
</dbReference>
<dbReference type="CDD" id="cd13401">
    <property type="entry name" value="Slt70-like"/>
    <property type="match status" value="1"/>
</dbReference>
<dbReference type="GO" id="GO:0042597">
    <property type="term" value="C:periplasmic space"/>
    <property type="evidence" value="ECO:0007669"/>
    <property type="project" value="InterPro"/>
</dbReference>
<dbReference type="Gene3D" id="1.25.20.10">
    <property type="entry name" value="Bacterial muramidases"/>
    <property type="match status" value="1"/>
</dbReference>
<dbReference type="InterPro" id="IPR023346">
    <property type="entry name" value="Lysozyme-like_dom_sf"/>
</dbReference>
<dbReference type="PROSITE" id="PS00922">
    <property type="entry name" value="TRANSGLYCOSYLASE"/>
    <property type="match status" value="1"/>
</dbReference>
<dbReference type="SUPFAM" id="SSF48435">
    <property type="entry name" value="Bacterial muramidases"/>
    <property type="match status" value="1"/>
</dbReference>
<keyword evidence="2" id="KW-0732">Signal</keyword>
<dbReference type="RefSeq" id="WP_015468216.1">
    <property type="nucleotide sequence ID" value="NC_020812.1"/>
</dbReference>
<dbReference type="Proteomes" id="UP000011932">
    <property type="component" value="Chromosome"/>
</dbReference>
<dbReference type="Gene3D" id="1.10.530.10">
    <property type="match status" value="1"/>
</dbReference>
<dbReference type="InterPro" id="IPR000189">
    <property type="entry name" value="Transglyc_AS"/>
</dbReference>
<comment type="similarity">
    <text evidence="1">Belongs to the transglycosylase Slt family.</text>
</comment>
<dbReference type="PANTHER" id="PTHR37423:SF2">
    <property type="entry name" value="MEMBRANE-BOUND LYTIC MUREIN TRANSGLYCOSYLASE C"/>
    <property type="match status" value="1"/>
</dbReference>
<evidence type="ECO:0000313" key="4">
    <source>
        <dbReference type="EMBL" id="AGH98689.1"/>
    </source>
</evidence>
<dbReference type="SUPFAM" id="SSF53955">
    <property type="entry name" value="Lysozyme-like"/>
    <property type="match status" value="1"/>
</dbReference>
<reference evidence="4 5" key="1">
    <citation type="journal article" date="2013" name="ISME J.">
        <title>By their genes ye shall know them: genomic signatures of predatory bacteria.</title>
        <authorList>
            <person name="Pasternak Z."/>
            <person name="Pietrokovski S."/>
            <person name="Rotem O."/>
            <person name="Gophna U."/>
            <person name="Lurie-Weinberger M.N."/>
            <person name="Jurkevitch E."/>
        </authorList>
    </citation>
    <scope>NUCLEOTIDE SEQUENCE [LARGE SCALE GENOMIC DNA]</scope>
    <source>
        <strain evidence="4">EPB</strain>
    </source>
</reference>
<dbReference type="GO" id="GO:0016020">
    <property type="term" value="C:membrane"/>
    <property type="evidence" value="ECO:0007669"/>
    <property type="project" value="InterPro"/>
</dbReference>
<sequence length="768" mass="83872">MTLDRILIITLGVGLLLAHAGVCSHAWADDDRIAGSKGRTYNLTLGTIYAGDGDVQVALPVPMIVDEPDIDPADLRAVDGGAPVSPSIIPASLPPAPQAKPTAPEPKKTAIIRPVKKPVAPPYPARKPDQIPVVEAAETPPVVPLPTDKPEPIAEAVPHAIDPAPAIMEAAEPEAAVTQEAAAEPPLPAIMPVLIPSSEQSLHPLRDGDVALYRTIFRAQGEGDWTEADEALGRLKDKRLLGHVLHQRYVHPSYRTRYEELRAWLSAYGDHPGADRMYKLAIARQGKGDPAPDRPLAVSGLPANVMQILSGRGDTYVTPRKRSAGQDKLIRSLTRMIGADLSDGAPTRALKKLNTDKVAESLDSTEKDQIRAQIAMAYLVLGKPDEALQLARDAASRSGTRAPMAGWVVGLAAWQKQDFNLAARHFELAATSSYADSWMRSASAYWASRAHLRAGRPGDMTRWLELAARYPRTFYGIIATRALGWDYDFNWASPEFTKAHFEKLVAIPGAWRAMALVDAGQNHLAESELVRIKTGDDEFLRQALLAYTLHAKLPGLAMRLAASFPNPEGGLYDAALYPLLPWQPRDGYSVDRALIHAITRQESRFDAFALSPSGAVGLMQLMPKTASFITGVERFKKKDGKFQLRDPEVNLQIGQRYVDHLLGLSRVKGDLLHMAMAYNAGPGNLAKWQDEMGPNVKDPLLFIETIPAPETRNYVERVLANYWIYSLRMGQPTPSLDAVTAGRPARYLAMDTGHEGDKGRQTRLTAAH</sequence>
<dbReference type="AlphaFoldDB" id="M4VZS1"/>